<dbReference type="AlphaFoldDB" id="A0A0E0GQJ2"/>
<dbReference type="OMA" id="RRTGYSC"/>
<dbReference type="HOGENOM" id="CLU_2137639_0_0_1"/>
<organism evidence="2">
    <name type="scientific">Oryza nivara</name>
    <name type="common">Indian wild rice</name>
    <name type="synonym">Oryza sativa f. spontanea</name>
    <dbReference type="NCBI Taxonomy" id="4536"/>
    <lineage>
        <taxon>Eukaryota</taxon>
        <taxon>Viridiplantae</taxon>
        <taxon>Streptophyta</taxon>
        <taxon>Embryophyta</taxon>
        <taxon>Tracheophyta</taxon>
        <taxon>Spermatophyta</taxon>
        <taxon>Magnoliopsida</taxon>
        <taxon>Liliopsida</taxon>
        <taxon>Poales</taxon>
        <taxon>Poaceae</taxon>
        <taxon>BOP clade</taxon>
        <taxon>Oryzoideae</taxon>
        <taxon>Oryzeae</taxon>
        <taxon>Oryzinae</taxon>
        <taxon>Oryza</taxon>
    </lineage>
</organism>
<dbReference type="EnsemblPlants" id="ONIVA03G27170.1">
    <property type="protein sequence ID" value="ONIVA03G27170.1"/>
    <property type="gene ID" value="ONIVA03G27170"/>
</dbReference>
<proteinExistence type="predicted"/>
<evidence type="ECO:0000313" key="2">
    <source>
        <dbReference type="EnsemblPlants" id="ONIVA03G27170.1"/>
    </source>
</evidence>
<reference evidence="2" key="2">
    <citation type="submission" date="2018-04" db="EMBL/GenBank/DDBJ databases">
        <title>OnivRS2 (Oryza nivara Reference Sequence Version 2).</title>
        <authorList>
            <person name="Zhang J."/>
            <person name="Kudrna D."/>
            <person name="Lee S."/>
            <person name="Talag J."/>
            <person name="Rajasekar S."/>
            <person name="Welchert J."/>
            <person name="Hsing Y.-I."/>
            <person name="Wing R.A."/>
        </authorList>
    </citation>
    <scope>NUCLEOTIDE SEQUENCE [LARGE SCALE GENOMIC DNA]</scope>
    <source>
        <strain evidence="2">SL10</strain>
    </source>
</reference>
<name>A0A0E0GQJ2_ORYNI</name>
<feature type="region of interest" description="Disordered" evidence="1">
    <location>
        <begin position="1"/>
        <end position="25"/>
    </location>
</feature>
<feature type="compositionally biased region" description="Acidic residues" evidence="1">
    <location>
        <begin position="87"/>
        <end position="101"/>
    </location>
</feature>
<reference evidence="2" key="1">
    <citation type="submission" date="2015-04" db="UniProtKB">
        <authorList>
            <consortium name="EnsemblPlants"/>
        </authorList>
    </citation>
    <scope>IDENTIFICATION</scope>
    <source>
        <strain evidence="2">SL10</strain>
    </source>
</reference>
<dbReference type="Gramene" id="ONIVA03G27170.1">
    <property type="protein sequence ID" value="ONIVA03G27170.1"/>
    <property type="gene ID" value="ONIVA03G27170"/>
</dbReference>
<feature type="region of interest" description="Disordered" evidence="1">
    <location>
        <begin position="83"/>
        <end position="113"/>
    </location>
</feature>
<evidence type="ECO:0000256" key="1">
    <source>
        <dbReference type="SAM" id="MobiDB-lite"/>
    </source>
</evidence>
<accession>A0A0E0GQJ2</accession>
<evidence type="ECO:0000313" key="3">
    <source>
        <dbReference type="Proteomes" id="UP000006591"/>
    </source>
</evidence>
<dbReference type="Proteomes" id="UP000006591">
    <property type="component" value="Chromosome 3"/>
</dbReference>
<protein>
    <submittedName>
        <fullName evidence="2">Uncharacterized protein</fullName>
    </submittedName>
</protein>
<sequence>MVGTDDLSGEVDRRTGYSCGGNGHEQGSASIVVFLDHDDGQKDRCQKPDDLSAAAAAPAAMVESLFAVPLGRRSRSDIRRRVLLAEDDKEEEVEEDDDDADAKESDGSAILAR</sequence>
<keyword evidence="3" id="KW-1185">Reference proteome</keyword>